<proteinExistence type="inferred from homology"/>
<comment type="cofactor">
    <cofactor evidence="1">
        <name>a divalent metal cation</name>
        <dbReference type="ChEBI" id="CHEBI:60240"/>
    </cofactor>
</comment>
<dbReference type="InterPro" id="IPR027806">
    <property type="entry name" value="HARBI1_dom"/>
</dbReference>
<evidence type="ECO:0000313" key="10">
    <source>
        <dbReference type="Proteomes" id="UP000034805"/>
    </source>
</evidence>
<dbReference type="EMBL" id="JARO02003734">
    <property type="protein sequence ID" value="KPP69887.1"/>
    <property type="molecule type" value="Genomic_DNA"/>
</dbReference>
<dbReference type="GO" id="GO:0016787">
    <property type="term" value="F:hydrolase activity"/>
    <property type="evidence" value="ECO:0007669"/>
    <property type="project" value="UniProtKB-KW"/>
</dbReference>
<name>A0A0P7UIX6_SCLFO</name>
<comment type="caution">
    <text evidence="9">The sequence shown here is derived from an EMBL/GenBank/DDBJ whole genome shotgun (WGS) entry which is preliminary data.</text>
</comment>
<evidence type="ECO:0000256" key="3">
    <source>
        <dbReference type="ARBA" id="ARBA00006958"/>
    </source>
</evidence>
<comment type="subcellular location">
    <subcellularLocation>
        <location evidence="2">Nucleus</location>
    </subcellularLocation>
</comment>
<dbReference type="Proteomes" id="UP000034805">
    <property type="component" value="Unassembled WGS sequence"/>
</dbReference>
<feature type="non-terminal residue" evidence="9">
    <location>
        <position position="1"/>
    </location>
</feature>
<dbReference type="GO" id="GO:0046872">
    <property type="term" value="F:metal ion binding"/>
    <property type="evidence" value="ECO:0007669"/>
    <property type="project" value="UniProtKB-KW"/>
</dbReference>
<evidence type="ECO:0000256" key="6">
    <source>
        <dbReference type="ARBA" id="ARBA00022801"/>
    </source>
</evidence>
<dbReference type="InterPro" id="IPR045249">
    <property type="entry name" value="HARBI1-like"/>
</dbReference>
<evidence type="ECO:0000256" key="1">
    <source>
        <dbReference type="ARBA" id="ARBA00001968"/>
    </source>
</evidence>
<dbReference type="GO" id="GO:0004518">
    <property type="term" value="F:nuclease activity"/>
    <property type="evidence" value="ECO:0007669"/>
    <property type="project" value="UniProtKB-KW"/>
</dbReference>
<evidence type="ECO:0000259" key="8">
    <source>
        <dbReference type="Pfam" id="PF13359"/>
    </source>
</evidence>
<evidence type="ECO:0000256" key="7">
    <source>
        <dbReference type="ARBA" id="ARBA00023242"/>
    </source>
</evidence>
<keyword evidence="7" id="KW-0539">Nucleus</keyword>
<evidence type="ECO:0000256" key="4">
    <source>
        <dbReference type="ARBA" id="ARBA00022722"/>
    </source>
</evidence>
<evidence type="ECO:0000256" key="5">
    <source>
        <dbReference type="ARBA" id="ARBA00022723"/>
    </source>
</evidence>
<keyword evidence="6" id="KW-0378">Hydrolase</keyword>
<reference evidence="9 10" key="1">
    <citation type="submission" date="2015-08" db="EMBL/GenBank/DDBJ databases">
        <title>The genome of the Asian arowana (Scleropages formosus).</title>
        <authorList>
            <person name="Tan M.H."/>
            <person name="Gan H.M."/>
            <person name="Croft L.J."/>
            <person name="Austin C.M."/>
        </authorList>
    </citation>
    <scope>NUCLEOTIDE SEQUENCE [LARGE SCALE GENOMIC DNA]</scope>
    <source>
        <strain evidence="9">Aro1</strain>
    </source>
</reference>
<dbReference type="STRING" id="113540.ENSSFOP00015000673"/>
<sequence>PEPPQEPRVTEEQTRAVQLITDLLQTSDSRYSRSRLTGRARLSLPHTVLLSLTLLSERLSYRSLSGRFRVEKGNMHRIFFSFCERVNALREQHIRWPTGQRKGAVGVRSRVGGSLTTHSLSGRIPPERRPEAERSLLPLSDVLARAEGSESPKVFGVLGHTRIAIRLPSSKQETDEEVRGSKKNKREVRADPWLNLQLVCDKHGRFLYCKISRDSERDRAGDLKEALQRDLTVLPAGSFLVAKLGYPLCAQILTPFPPGCSPREEAYNRTLKAHLDTLDRAVAQLKARFRRLQYLDTGSLERAKAVVLTACVLHNVFLGMGDRVEAANVAKESEDEGEGEMDEDGIVKREAIVDMLYRTAELGCN</sequence>
<evidence type="ECO:0000256" key="2">
    <source>
        <dbReference type="ARBA" id="ARBA00004123"/>
    </source>
</evidence>
<feature type="domain" description="DDE Tnp4" evidence="8">
    <location>
        <begin position="161"/>
        <end position="315"/>
    </location>
</feature>
<dbReference type="Pfam" id="PF13359">
    <property type="entry name" value="DDE_Tnp_4"/>
    <property type="match status" value="1"/>
</dbReference>
<comment type="similarity">
    <text evidence="3">Belongs to the HARBI1 family.</text>
</comment>
<keyword evidence="5" id="KW-0479">Metal-binding</keyword>
<accession>A0A0P7UIX6</accession>
<dbReference type="PANTHER" id="PTHR22930">
    <property type="match status" value="1"/>
</dbReference>
<evidence type="ECO:0000313" key="9">
    <source>
        <dbReference type="EMBL" id="KPP69887.1"/>
    </source>
</evidence>
<dbReference type="GO" id="GO:0005634">
    <property type="term" value="C:nucleus"/>
    <property type="evidence" value="ECO:0007669"/>
    <property type="project" value="UniProtKB-SubCell"/>
</dbReference>
<organism evidence="9 10">
    <name type="scientific">Scleropages formosus</name>
    <name type="common">Asian bonytongue</name>
    <name type="synonym">Osteoglossum formosum</name>
    <dbReference type="NCBI Taxonomy" id="113540"/>
    <lineage>
        <taxon>Eukaryota</taxon>
        <taxon>Metazoa</taxon>
        <taxon>Chordata</taxon>
        <taxon>Craniata</taxon>
        <taxon>Vertebrata</taxon>
        <taxon>Euteleostomi</taxon>
        <taxon>Actinopterygii</taxon>
        <taxon>Neopterygii</taxon>
        <taxon>Teleostei</taxon>
        <taxon>Osteoglossocephala</taxon>
        <taxon>Osteoglossomorpha</taxon>
        <taxon>Osteoglossiformes</taxon>
        <taxon>Osteoglossidae</taxon>
        <taxon>Scleropages</taxon>
    </lineage>
</organism>
<protein>
    <recommendedName>
        <fullName evidence="8">DDE Tnp4 domain-containing protein</fullName>
    </recommendedName>
</protein>
<dbReference type="PANTHER" id="PTHR22930:SF255">
    <property type="entry name" value="ELONGIN B"/>
    <property type="match status" value="1"/>
</dbReference>
<gene>
    <name evidence="9" type="ORF">Z043_111328</name>
</gene>
<keyword evidence="4" id="KW-0540">Nuclease</keyword>
<dbReference type="AlphaFoldDB" id="A0A0P7UIX6"/>